<accession>H5XZG9</accession>
<dbReference type="HOGENOM" id="CLU_902323_0_0_9"/>
<dbReference type="Pfam" id="PF13472">
    <property type="entry name" value="Lipase_GDSL_2"/>
    <property type="match status" value="1"/>
</dbReference>
<dbReference type="Proteomes" id="UP000005104">
    <property type="component" value="Chromosome"/>
</dbReference>
<dbReference type="SUPFAM" id="SSF52266">
    <property type="entry name" value="SGNH hydrolase"/>
    <property type="match status" value="1"/>
</dbReference>
<organism evidence="3 4">
    <name type="scientific">Desulfosporosinus youngiae DSM 17734</name>
    <dbReference type="NCBI Taxonomy" id="768710"/>
    <lineage>
        <taxon>Bacteria</taxon>
        <taxon>Bacillati</taxon>
        <taxon>Bacillota</taxon>
        <taxon>Clostridia</taxon>
        <taxon>Eubacteriales</taxon>
        <taxon>Desulfitobacteriaceae</taxon>
        <taxon>Desulfosporosinus</taxon>
    </lineage>
</organism>
<sequence length="279" mass="30815">MMKITKLELYIILAAFSLALLVIGIFWVFNRGETPSYSLKQPSPPNTVSMDSTTDSIVSDAEAAAPDPLIVAQNTITQQGLAKLIEPTTVKALVFGDAVAGGQVASNANELSWHALISKKLEDKYPGNLQWQFKTTPEATIQDVLTYVPEVAPNTDLIILCLGRNDWTIHTTHDFQEKYEQLIIDLKAQSPQGDLFLIAEPPVKSIDRNNKSFPYRQIILGLGQKHQLPVIDEWSAFISDPTPLNGLLADGVNPSDKGYEVFAEAVLKEFEEKLVKAPR</sequence>
<dbReference type="InterPro" id="IPR013830">
    <property type="entry name" value="SGNH_hydro"/>
</dbReference>
<keyword evidence="1" id="KW-1133">Transmembrane helix</keyword>
<dbReference type="AlphaFoldDB" id="H5XZG9"/>
<evidence type="ECO:0000313" key="4">
    <source>
        <dbReference type="Proteomes" id="UP000005104"/>
    </source>
</evidence>
<dbReference type="InterPro" id="IPR036514">
    <property type="entry name" value="SGNH_hydro_sf"/>
</dbReference>
<feature type="domain" description="SGNH hydrolase-type esterase" evidence="2">
    <location>
        <begin position="95"/>
        <end position="261"/>
    </location>
</feature>
<protein>
    <submittedName>
        <fullName evidence="3">Lysophospholipase L1-like esterase</fullName>
    </submittedName>
</protein>
<gene>
    <name evidence="3" type="ORF">DesyoDRAFT_4935</name>
</gene>
<feature type="transmembrane region" description="Helical" evidence="1">
    <location>
        <begin position="7"/>
        <end position="29"/>
    </location>
</feature>
<evidence type="ECO:0000313" key="3">
    <source>
        <dbReference type="EMBL" id="EHQ91875.1"/>
    </source>
</evidence>
<dbReference type="OrthoDB" id="8233337at2"/>
<reference evidence="3 4" key="1">
    <citation type="submission" date="2011-11" db="EMBL/GenBank/DDBJ databases">
        <title>The Noncontiguous Finished genome of Desulfosporosinus youngiae DSM 17734.</title>
        <authorList>
            <consortium name="US DOE Joint Genome Institute (JGI-PGF)"/>
            <person name="Lucas S."/>
            <person name="Han J."/>
            <person name="Lapidus A."/>
            <person name="Cheng J.-F."/>
            <person name="Goodwin L."/>
            <person name="Pitluck S."/>
            <person name="Peters L."/>
            <person name="Ovchinnikova G."/>
            <person name="Lu M."/>
            <person name="Land M.L."/>
            <person name="Hauser L."/>
            <person name="Pester M."/>
            <person name="Spring S."/>
            <person name="Ollivier B."/>
            <person name="Rattei T."/>
            <person name="Klenk H.-P."/>
            <person name="Wagner M."/>
            <person name="Loy A."/>
            <person name="Woyke T.J."/>
        </authorList>
    </citation>
    <scope>NUCLEOTIDE SEQUENCE [LARGE SCALE GENOMIC DNA]</scope>
    <source>
        <strain evidence="3 4">DSM 17734</strain>
    </source>
</reference>
<dbReference type="EMBL" id="CM001441">
    <property type="protein sequence ID" value="EHQ91875.1"/>
    <property type="molecule type" value="Genomic_DNA"/>
</dbReference>
<dbReference type="eggNOG" id="COG2755">
    <property type="taxonomic scope" value="Bacteria"/>
</dbReference>
<name>H5XZG9_9FIRM</name>
<dbReference type="RefSeq" id="WP_007787014.1">
    <property type="nucleotide sequence ID" value="NZ_CM001441.1"/>
</dbReference>
<dbReference type="STRING" id="768710.DesyoDRAFT_4935"/>
<keyword evidence="4" id="KW-1185">Reference proteome</keyword>
<proteinExistence type="predicted"/>
<keyword evidence="1" id="KW-0812">Transmembrane</keyword>
<evidence type="ECO:0000259" key="2">
    <source>
        <dbReference type="Pfam" id="PF13472"/>
    </source>
</evidence>
<dbReference type="Gene3D" id="3.40.50.1110">
    <property type="entry name" value="SGNH hydrolase"/>
    <property type="match status" value="1"/>
</dbReference>
<keyword evidence="1" id="KW-0472">Membrane</keyword>
<evidence type="ECO:0000256" key="1">
    <source>
        <dbReference type="SAM" id="Phobius"/>
    </source>
</evidence>